<evidence type="ECO:0000259" key="2">
    <source>
        <dbReference type="SMART" id="SM00854"/>
    </source>
</evidence>
<dbReference type="PANTHER" id="PTHR33393">
    <property type="entry name" value="POLYGLUTAMINE SYNTHESIS ACCESSORY PROTEIN RV0574C-RELATED"/>
    <property type="match status" value="1"/>
</dbReference>
<dbReference type="Pfam" id="PF09587">
    <property type="entry name" value="PGA_cap"/>
    <property type="match status" value="1"/>
</dbReference>
<sequence length="397" mass="44756">MFKFSCLQVTLIVYLLTFTFSSPISVYAQQSKNIYDSKKTHSSNMDILSLYSFCEDTKWLSLLIGFPSAPSCKVFSSPTKDTSPITLTFGGDVLMEYSLVDSMIENGPTYPFLYVKDLFLQSDYSVINLETPVTSATSPFPKQYNFKASPLLLEGLKDAGVDMVSLANNHTMDYHEEGLLDTLSALKKAQIEYIGAGRNSEEAYAEKRVRINGQTISFLAFSEVLPDFSWYAQVDKPGIASGYQIDRATRIVGEVKKDSDYVIVYYHWGDEKHNQPNQVQKQIARTLIDHGADAIVGSHPHVLQGFETYKNKPIAYSLGNFLFPDYVSGKTAETGVLQIELDHDKITMAFHPHVLHKNQIIPLTEQEKAKQFKYLETISFETSFDIEGTIIPNQKNY</sequence>
<protein>
    <recommendedName>
        <fullName evidence="2">Capsule synthesis protein CapA domain-containing protein</fullName>
    </recommendedName>
</protein>
<evidence type="ECO:0000313" key="3">
    <source>
        <dbReference type="EMBL" id="KGP70777.1"/>
    </source>
</evidence>
<dbReference type="eggNOG" id="COG2843">
    <property type="taxonomic scope" value="Bacteria"/>
</dbReference>
<name>A0A0A2T4R0_9BACI</name>
<dbReference type="Proteomes" id="UP000030147">
    <property type="component" value="Unassembled WGS sequence"/>
</dbReference>
<dbReference type="SMART" id="SM00854">
    <property type="entry name" value="PGA_cap"/>
    <property type="match status" value="1"/>
</dbReference>
<dbReference type="InterPro" id="IPR052169">
    <property type="entry name" value="CW_Biosynth-Accessory"/>
</dbReference>
<gene>
    <name evidence="3" type="ORF">N782_04315</name>
</gene>
<reference evidence="3 4" key="1">
    <citation type="journal article" date="2015" name="Stand. Genomic Sci.">
        <title>High quality draft genome sequence of the moderately halophilic bacterium Pontibacillus yanchengensis Y32(T) and comparison among Pontibacillus genomes.</title>
        <authorList>
            <person name="Huang J."/>
            <person name="Qiao Z.X."/>
            <person name="Tang J.W."/>
            <person name="Wang G."/>
        </authorList>
    </citation>
    <scope>NUCLEOTIDE SEQUENCE [LARGE SCALE GENOMIC DNA]</scope>
    <source>
        <strain evidence="3 4">Y32</strain>
    </source>
</reference>
<dbReference type="PANTHER" id="PTHR33393:SF13">
    <property type="entry name" value="PGA BIOSYNTHESIS PROTEIN CAPA"/>
    <property type="match status" value="1"/>
</dbReference>
<dbReference type="OrthoDB" id="9810906at2"/>
<proteinExistence type="inferred from homology"/>
<dbReference type="EMBL" id="AVBF01000121">
    <property type="protein sequence ID" value="KGP70777.1"/>
    <property type="molecule type" value="Genomic_DNA"/>
</dbReference>
<keyword evidence="4" id="KW-1185">Reference proteome</keyword>
<dbReference type="SUPFAM" id="SSF56300">
    <property type="entry name" value="Metallo-dependent phosphatases"/>
    <property type="match status" value="1"/>
</dbReference>
<evidence type="ECO:0000256" key="1">
    <source>
        <dbReference type="ARBA" id="ARBA00005662"/>
    </source>
</evidence>
<dbReference type="AlphaFoldDB" id="A0A0A2T4R0"/>
<accession>A0A0A2T4R0</accession>
<organism evidence="3 4">
    <name type="scientific">Pontibacillus yanchengensis Y32</name>
    <dbReference type="NCBI Taxonomy" id="1385514"/>
    <lineage>
        <taxon>Bacteria</taxon>
        <taxon>Bacillati</taxon>
        <taxon>Bacillota</taxon>
        <taxon>Bacilli</taxon>
        <taxon>Bacillales</taxon>
        <taxon>Bacillaceae</taxon>
        <taxon>Pontibacillus</taxon>
    </lineage>
</organism>
<feature type="domain" description="Capsule synthesis protein CapA" evidence="2">
    <location>
        <begin position="86"/>
        <end position="325"/>
    </location>
</feature>
<dbReference type="InterPro" id="IPR029052">
    <property type="entry name" value="Metallo-depent_PP-like"/>
</dbReference>
<dbReference type="Gene3D" id="3.60.21.10">
    <property type="match status" value="1"/>
</dbReference>
<dbReference type="CDD" id="cd07381">
    <property type="entry name" value="MPP_CapA"/>
    <property type="match status" value="1"/>
</dbReference>
<comment type="caution">
    <text evidence="3">The sequence shown here is derived from an EMBL/GenBank/DDBJ whole genome shotgun (WGS) entry which is preliminary data.</text>
</comment>
<dbReference type="InterPro" id="IPR019079">
    <property type="entry name" value="Capsule_synth_CapA"/>
</dbReference>
<dbReference type="STRING" id="1385514.N782_04315"/>
<dbReference type="RefSeq" id="WP_052111478.1">
    <property type="nucleotide sequence ID" value="NZ_AVBF01000121.1"/>
</dbReference>
<evidence type="ECO:0000313" key="4">
    <source>
        <dbReference type="Proteomes" id="UP000030147"/>
    </source>
</evidence>
<comment type="similarity">
    <text evidence="1">Belongs to the CapA family.</text>
</comment>